<dbReference type="Gene3D" id="1.10.10.10">
    <property type="entry name" value="Winged helix-like DNA-binding domain superfamily/Winged helix DNA-binding domain"/>
    <property type="match status" value="1"/>
</dbReference>
<evidence type="ECO:0008006" key="3">
    <source>
        <dbReference type="Google" id="ProtNLM"/>
    </source>
</evidence>
<reference evidence="2" key="1">
    <citation type="journal article" date="2019" name="Int. J. Syst. Evol. Microbiol.">
        <title>The Global Catalogue of Microorganisms (GCM) 10K type strain sequencing project: providing services to taxonomists for standard genome sequencing and annotation.</title>
        <authorList>
            <consortium name="The Broad Institute Genomics Platform"/>
            <consortium name="The Broad Institute Genome Sequencing Center for Infectious Disease"/>
            <person name="Wu L."/>
            <person name="Ma J."/>
        </authorList>
    </citation>
    <scope>NUCLEOTIDE SEQUENCE [LARGE SCALE GENOMIC DNA]</scope>
    <source>
        <strain evidence="2">JCM 9373</strain>
    </source>
</reference>
<name>A0ABP6NDM0_9ACTN</name>
<keyword evidence="2" id="KW-1185">Reference proteome</keyword>
<proteinExistence type="predicted"/>
<comment type="caution">
    <text evidence="1">The sequence shown here is derived from an EMBL/GenBank/DDBJ whole genome shotgun (WGS) entry which is preliminary data.</text>
</comment>
<evidence type="ECO:0000313" key="2">
    <source>
        <dbReference type="Proteomes" id="UP001500320"/>
    </source>
</evidence>
<protein>
    <recommendedName>
        <fullName evidence="3">Helix-turn-helix domain-containing protein</fullName>
    </recommendedName>
</protein>
<dbReference type="InterPro" id="IPR036388">
    <property type="entry name" value="WH-like_DNA-bd_sf"/>
</dbReference>
<organism evidence="1 2">
    <name type="scientific">Planomonospora alba</name>
    <dbReference type="NCBI Taxonomy" id="161354"/>
    <lineage>
        <taxon>Bacteria</taxon>
        <taxon>Bacillati</taxon>
        <taxon>Actinomycetota</taxon>
        <taxon>Actinomycetes</taxon>
        <taxon>Streptosporangiales</taxon>
        <taxon>Streptosporangiaceae</taxon>
        <taxon>Planomonospora</taxon>
    </lineage>
</organism>
<sequence>MGWVDLGVAAGRAGVSVRTVERWVREGRLVVVGRGASRRVELAAVLRVERERRAARGRPGPRLGVRVNSSGECVAGVDERA</sequence>
<gene>
    <name evidence="1" type="ORF">GCM10010466_39760</name>
</gene>
<dbReference type="EMBL" id="BAAAUT010000031">
    <property type="protein sequence ID" value="GAA3144707.1"/>
    <property type="molecule type" value="Genomic_DNA"/>
</dbReference>
<dbReference type="InterPro" id="IPR009061">
    <property type="entry name" value="DNA-bd_dom_put_sf"/>
</dbReference>
<dbReference type="SUPFAM" id="SSF46955">
    <property type="entry name" value="Putative DNA-binding domain"/>
    <property type="match status" value="1"/>
</dbReference>
<accession>A0ABP6NDM0</accession>
<dbReference type="Proteomes" id="UP001500320">
    <property type="component" value="Unassembled WGS sequence"/>
</dbReference>
<evidence type="ECO:0000313" key="1">
    <source>
        <dbReference type="EMBL" id="GAA3144707.1"/>
    </source>
</evidence>